<dbReference type="PANTHER" id="PTHR19282">
    <property type="entry name" value="TETRASPANIN"/>
    <property type="match status" value="1"/>
</dbReference>
<dbReference type="OrthoDB" id="5982705at2759"/>
<organism evidence="8 9">
    <name type="scientific">Brachionus calyciflorus</name>
    <dbReference type="NCBI Taxonomy" id="104777"/>
    <lineage>
        <taxon>Eukaryota</taxon>
        <taxon>Metazoa</taxon>
        <taxon>Spiralia</taxon>
        <taxon>Gnathifera</taxon>
        <taxon>Rotifera</taxon>
        <taxon>Eurotatoria</taxon>
        <taxon>Monogononta</taxon>
        <taxon>Pseudotrocha</taxon>
        <taxon>Ploima</taxon>
        <taxon>Brachionidae</taxon>
        <taxon>Brachionus</taxon>
    </lineage>
</organism>
<comment type="subcellular location">
    <subcellularLocation>
        <location evidence="1 7">Membrane</location>
        <topology evidence="1 7">Multi-pass membrane protein</topology>
    </subcellularLocation>
</comment>
<keyword evidence="3 7" id="KW-0812">Transmembrane</keyword>
<comment type="caution">
    <text evidence="8">The sequence shown here is derived from an EMBL/GenBank/DDBJ whole genome shotgun (WGS) entry which is preliminary data.</text>
</comment>
<evidence type="ECO:0000256" key="5">
    <source>
        <dbReference type="ARBA" id="ARBA00023136"/>
    </source>
</evidence>
<dbReference type="PROSITE" id="PS51257">
    <property type="entry name" value="PROKAR_LIPOPROTEIN"/>
    <property type="match status" value="1"/>
</dbReference>
<dbReference type="SUPFAM" id="SSF48652">
    <property type="entry name" value="Tetraspanin"/>
    <property type="match status" value="1"/>
</dbReference>
<gene>
    <name evidence="8" type="ORF">OXX778_LOCUS3577</name>
</gene>
<dbReference type="PRINTS" id="PR00259">
    <property type="entry name" value="TMFOUR"/>
</dbReference>
<keyword evidence="5 7" id="KW-0472">Membrane</keyword>
<dbReference type="AlphaFoldDB" id="A0A813NXD6"/>
<comment type="similarity">
    <text evidence="2 7">Belongs to the tetraspanin (TM4SF) family.</text>
</comment>
<evidence type="ECO:0000256" key="7">
    <source>
        <dbReference type="RuleBase" id="RU361218"/>
    </source>
</evidence>
<dbReference type="Proteomes" id="UP000663879">
    <property type="component" value="Unassembled WGS sequence"/>
</dbReference>
<evidence type="ECO:0000256" key="3">
    <source>
        <dbReference type="ARBA" id="ARBA00022692"/>
    </source>
</evidence>
<dbReference type="GO" id="GO:0016020">
    <property type="term" value="C:membrane"/>
    <property type="evidence" value="ECO:0007669"/>
    <property type="project" value="UniProtKB-SubCell"/>
</dbReference>
<protein>
    <recommendedName>
        <fullName evidence="7">Tetraspanin</fullName>
    </recommendedName>
</protein>
<dbReference type="InterPro" id="IPR000301">
    <property type="entry name" value="Tetraspanin_animals"/>
</dbReference>
<keyword evidence="6" id="KW-1015">Disulfide bond</keyword>
<dbReference type="PIRSF" id="PIRSF002419">
    <property type="entry name" value="Tetraspanin"/>
    <property type="match status" value="1"/>
</dbReference>
<feature type="transmembrane region" description="Helical" evidence="7">
    <location>
        <begin position="200"/>
        <end position="222"/>
    </location>
</feature>
<keyword evidence="9" id="KW-1185">Reference proteome</keyword>
<evidence type="ECO:0000313" key="9">
    <source>
        <dbReference type="Proteomes" id="UP000663879"/>
    </source>
</evidence>
<sequence>MAKIQLSNLPTNKIIFSLFNILLILISCSYIGIGSWLIDIIYQKPEINVIKDNYNKMGGLMLAAGLTGFFLALYGFAITVCRNIYSVFAYITVIVILFLFGIAVGIIGLVYADMTENMAKESLTTNLFSSNEAKDKTLTNNIQQTYKCCGLDQPNDWMTVLKQSKLPNSCCSTNSGVCNQTDYFLEGCISVVSKSVRMDMAISGGISLAISLILILGIALSVHSLIEVFEKKKEIAYHKTDLN</sequence>
<dbReference type="InterPro" id="IPR018499">
    <property type="entry name" value="Tetraspanin/Peripherin"/>
</dbReference>
<evidence type="ECO:0000256" key="1">
    <source>
        <dbReference type="ARBA" id="ARBA00004141"/>
    </source>
</evidence>
<proteinExistence type="inferred from homology"/>
<dbReference type="InterPro" id="IPR008952">
    <property type="entry name" value="Tetraspanin_EC2_sf"/>
</dbReference>
<evidence type="ECO:0000256" key="4">
    <source>
        <dbReference type="ARBA" id="ARBA00022989"/>
    </source>
</evidence>
<keyword evidence="4 7" id="KW-1133">Transmembrane helix</keyword>
<evidence type="ECO:0000256" key="2">
    <source>
        <dbReference type="ARBA" id="ARBA00006840"/>
    </source>
</evidence>
<name>A0A813NXD6_9BILA</name>
<feature type="disulfide bond" evidence="6">
    <location>
        <begin position="149"/>
        <end position="171"/>
    </location>
</feature>
<feature type="transmembrane region" description="Helical" evidence="7">
    <location>
        <begin position="59"/>
        <end position="78"/>
    </location>
</feature>
<evidence type="ECO:0000256" key="6">
    <source>
        <dbReference type="PIRSR" id="PIRSR002419-1"/>
    </source>
</evidence>
<feature type="disulfide bond" evidence="6">
    <location>
        <begin position="148"/>
        <end position="188"/>
    </location>
</feature>
<dbReference type="PANTHER" id="PTHR19282:SF452">
    <property type="entry name" value="LD03691P"/>
    <property type="match status" value="1"/>
</dbReference>
<reference evidence="8" key="1">
    <citation type="submission" date="2021-02" db="EMBL/GenBank/DDBJ databases">
        <authorList>
            <person name="Nowell W R."/>
        </authorList>
    </citation>
    <scope>NUCLEOTIDE SEQUENCE</scope>
    <source>
        <strain evidence="8">Ploen Becks lab</strain>
    </source>
</reference>
<dbReference type="Pfam" id="PF00335">
    <property type="entry name" value="Tetraspanin"/>
    <property type="match status" value="1"/>
</dbReference>
<feature type="transmembrane region" description="Helical" evidence="7">
    <location>
        <begin position="84"/>
        <end position="112"/>
    </location>
</feature>
<accession>A0A813NXD6</accession>
<feature type="transmembrane region" description="Helical" evidence="7">
    <location>
        <begin position="14"/>
        <end position="38"/>
    </location>
</feature>
<dbReference type="Gene3D" id="1.10.1450.10">
    <property type="entry name" value="Tetraspanin"/>
    <property type="match status" value="1"/>
</dbReference>
<evidence type="ECO:0000313" key="8">
    <source>
        <dbReference type="EMBL" id="CAF0744549.1"/>
    </source>
</evidence>
<dbReference type="EMBL" id="CAJNOC010000320">
    <property type="protein sequence ID" value="CAF0744549.1"/>
    <property type="molecule type" value="Genomic_DNA"/>
</dbReference>